<dbReference type="VEuPathDB" id="FungiDB:HZS61_009211"/>
<dbReference type="VEuPathDB" id="FungiDB:FOZG_04350"/>
<dbReference type="Proteomes" id="UP000219369">
    <property type="component" value="Unassembled WGS sequence"/>
</dbReference>
<dbReference type="VEuPathDB" id="FungiDB:FOC4_g10004296"/>
<dbReference type="Pfam" id="PF06985">
    <property type="entry name" value="HET"/>
    <property type="match status" value="1"/>
</dbReference>
<evidence type="ECO:0000313" key="6">
    <source>
        <dbReference type="Proteomes" id="UP000219369"/>
    </source>
</evidence>
<feature type="domain" description="DUF8212" evidence="4">
    <location>
        <begin position="238"/>
        <end position="265"/>
    </location>
</feature>
<dbReference type="PANTHER" id="PTHR10622">
    <property type="entry name" value="HET DOMAIN-CONTAINING PROTEIN"/>
    <property type="match status" value="1"/>
</dbReference>
<dbReference type="OrthoDB" id="20872at2759"/>
<accession>A0A2H3TD41</accession>
<dbReference type="Pfam" id="PF26640">
    <property type="entry name" value="DUF8212"/>
    <property type="match status" value="1"/>
</dbReference>
<evidence type="ECO:0000259" key="3">
    <source>
        <dbReference type="Pfam" id="PF06985"/>
    </source>
</evidence>
<dbReference type="VEuPathDB" id="FungiDB:FOMG_04449"/>
<dbReference type="EMBL" id="FMJY01000003">
    <property type="protein sequence ID" value="SCO82574.1"/>
    <property type="molecule type" value="Genomic_DNA"/>
</dbReference>
<gene>
    <name evidence="5" type="ORF">FRV6_06787</name>
</gene>
<evidence type="ECO:0000259" key="4">
    <source>
        <dbReference type="Pfam" id="PF26640"/>
    </source>
</evidence>
<evidence type="ECO:0000256" key="2">
    <source>
        <dbReference type="SAM" id="MobiDB-lite"/>
    </source>
</evidence>
<feature type="region of interest" description="Disordered" evidence="2">
    <location>
        <begin position="592"/>
        <end position="616"/>
    </location>
</feature>
<name>A0A2H3TD41_FUSOX</name>
<dbReference type="VEuPathDB" id="FungiDB:FOC1_g10004064"/>
<sequence>MRLLNTRTRSFEEFYGSKVPKYAILSHTWGKEEVTFLDWADPTSVMQKSGFTKIIEACEQARNDDYSYIWVDTNCIDKSSSAELTEAINSMFAWYSKADICYAYLSDVPTFKPLSYAKEFRQSRWFKRGWTLQELLAPDCVVFYAADWSRIGTRSTLVRDIVEATGIGIRYLSPDPKTATATHEDWSEVRSPVCHEASIAERMSWLSRRETTRIEDMAYCMLGIFGIHMPRVYGEGPRAFLRLQEEILKTSDDHSLFCWSWAMSENQGSLLAPRPHSFLEASPYQRHKVGVKPSPYAIANSGLSIRLPLIQCWSSYIALLNVTLGGRGNVGIALRKEARTGVFTRASYPDVPIPLTPSMVYHGSRLTDMFIPARHADSESTRPPWLTSQAQCRAGALLSFGRNSDRYKFSKIQTFLSNWFSQDDIILVICPMEHCQVPGPNWLRRMTQTGVGFAGATIVEFTMTRGGTEMIVFAVTTTKTDSYLIPQWHYLVEISVKILQVCSQYGQDVTNAKADIAELQQEVETLYDTAKKVKTLIEGSQGAKLKASRDFALKITEALSVLSKGDAKLHPPAESSVGQRLGLNTIYYTCPGQSHRHNRGHDPRQARYASPSLKSPKDSRYPYNFYTPLIARLCARPREGRSQQVLDQ</sequence>
<dbReference type="AlphaFoldDB" id="A0A2H3TD41"/>
<proteinExistence type="predicted"/>
<dbReference type="VEuPathDB" id="FungiDB:FOXG_07421"/>
<evidence type="ECO:0000256" key="1">
    <source>
        <dbReference type="SAM" id="Coils"/>
    </source>
</evidence>
<reference evidence="6" key="1">
    <citation type="submission" date="2016-09" db="EMBL/GenBank/DDBJ databases">
        <authorList>
            <person name="Guldener U."/>
        </authorList>
    </citation>
    <scope>NUCLEOTIDE SEQUENCE [LARGE SCALE GENOMIC DNA]</scope>
    <source>
        <strain evidence="6">V64-1</strain>
    </source>
</reference>
<keyword evidence="1" id="KW-0175">Coiled coil</keyword>
<feature type="coiled-coil region" evidence="1">
    <location>
        <begin position="502"/>
        <end position="536"/>
    </location>
</feature>
<organism evidence="5 6">
    <name type="scientific">Fusarium oxysporum</name>
    <name type="common">Fusarium vascular wilt</name>
    <dbReference type="NCBI Taxonomy" id="5507"/>
    <lineage>
        <taxon>Eukaryota</taxon>
        <taxon>Fungi</taxon>
        <taxon>Dikarya</taxon>
        <taxon>Ascomycota</taxon>
        <taxon>Pezizomycotina</taxon>
        <taxon>Sordariomycetes</taxon>
        <taxon>Hypocreomycetidae</taxon>
        <taxon>Hypocreales</taxon>
        <taxon>Nectriaceae</taxon>
        <taxon>Fusarium</taxon>
        <taxon>Fusarium oxysporum species complex</taxon>
    </lineage>
</organism>
<protein>
    <submittedName>
        <fullName evidence="5">Uncharacterized protein</fullName>
    </submittedName>
</protein>
<dbReference type="InterPro" id="IPR010730">
    <property type="entry name" value="HET"/>
</dbReference>
<evidence type="ECO:0000313" key="5">
    <source>
        <dbReference type="EMBL" id="SCO82574.1"/>
    </source>
</evidence>
<feature type="domain" description="Heterokaryon incompatibility" evidence="3">
    <location>
        <begin position="22"/>
        <end position="107"/>
    </location>
</feature>
<dbReference type="InterPro" id="IPR058525">
    <property type="entry name" value="DUF8212"/>
</dbReference>
<dbReference type="PANTHER" id="PTHR10622:SF10">
    <property type="entry name" value="HET DOMAIN-CONTAINING PROTEIN"/>
    <property type="match status" value="1"/>
</dbReference>
<dbReference type="VEuPathDB" id="FungiDB:FOIG_02491"/>